<accession>A0A6A6VIP1</accession>
<proteinExistence type="predicted"/>
<sequence length="113" mass="12863">MAPQAPPRANVLSAADYVRKLFEIKGLNWAAMGGLSVLWYGHQRELFDISVVYDLHNFQRIKDLLQEERRVKCPKDMNNLSATRVLITTGPFYNDPHCSQDADVEFNLIPSGK</sequence>
<dbReference type="EMBL" id="MU006564">
    <property type="protein sequence ID" value="KAF2750482.1"/>
    <property type="molecule type" value="Genomic_DNA"/>
</dbReference>
<dbReference type="InterPro" id="IPR043519">
    <property type="entry name" value="NT_sf"/>
</dbReference>
<dbReference type="AlphaFoldDB" id="A0A6A6VIP1"/>
<dbReference type="SUPFAM" id="SSF81301">
    <property type="entry name" value="Nucleotidyltransferase"/>
    <property type="match status" value="1"/>
</dbReference>
<keyword evidence="2" id="KW-1185">Reference proteome</keyword>
<protein>
    <submittedName>
        <fullName evidence="1">Uncharacterized protein</fullName>
    </submittedName>
</protein>
<reference evidence="1" key="1">
    <citation type="journal article" date="2020" name="Stud. Mycol.">
        <title>101 Dothideomycetes genomes: a test case for predicting lifestyles and emergence of pathogens.</title>
        <authorList>
            <person name="Haridas S."/>
            <person name="Albert R."/>
            <person name="Binder M."/>
            <person name="Bloem J."/>
            <person name="Labutti K."/>
            <person name="Salamov A."/>
            <person name="Andreopoulos B."/>
            <person name="Baker S."/>
            <person name="Barry K."/>
            <person name="Bills G."/>
            <person name="Bluhm B."/>
            <person name="Cannon C."/>
            <person name="Castanera R."/>
            <person name="Culley D."/>
            <person name="Daum C."/>
            <person name="Ezra D."/>
            <person name="Gonzalez J."/>
            <person name="Henrissat B."/>
            <person name="Kuo A."/>
            <person name="Liang C."/>
            <person name="Lipzen A."/>
            <person name="Lutzoni F."/>
            <person name="Magnuson J."/>
            <person name="Mondo S."/>
            <person name="Nolan M."/>
            <person name="Ohm R."/>
            <person name="Pangilinan J."/>
            <person name="Park H.-J."/>
            <person name="Ramirez L."/>
            <person name="Alfaro M."/>
            <person name="Sun H."/>
            <person name="Tritt A."/>
            <person name="Yoshinaga Y."/>
            <person name="Zwiers L.-H."/>
            <person name="Turgeon B."/>
            <person name="Goodwin S."/>
            <person name="Spatafora J."/>
            <person name="Crous P."/>
            <person name="Grigoriev I."/>
        </authorList>
    </citation>
    <scope>NUCLEOTIDE SEQUENCE</scope>
    <source>
        <strain evidence="1">CBS 119925</strain>
    </source>
</reference>
<name>A0A6A6VIP1_9PLEO</name>
<evidence type="ECO:0000313" key="2">
    <source>
        <dbReference type="Proteomes" id="UP000799440"/>
    </source>
</evidence>
<organism evidence="1 2">
    <name type="scientific">Sporormia fimetaria CBS 119925</name>
    <dbReference type="NCBI Taxonomy" id="1340428"/>
    <lineage>
        <taxon>Eukaryota</taxon>
        <taxon>Fungi</taxon>
        <taxon>Dikarya</taxon>
        <taxon>Ascomycota</taxon>
        <taxon>Pezizomycotina</taxon>
        <taxon>Dothideomycetes</taxon>
        <taxon>Pleosporomycetidae</taxon>
        <taxon>Pleosporales</taxon>
        <taxon>Sporormiaceae</taxon>
        <taxon>Sporormia</taxon>
    </lineage>
</organism>
<dbReference type="OrthoDB" id="10066232at2759"/>
<dbReference type="Proteomes" id="UP000799440">
    <property type="component" value="Unassembled WGS sequence"/>
</dbReference>
<evidence type="ECO:0000313" key="1">
    <source>
        <dbReference type="EMBL" id="KAF2750482.1"/>
    </source>
</evidence>
<gene>
    <name evidence="1" type="ORF">M011DRAFT_396767</name>
</gene>